<evidence type="ECO:0000313" key="8">
    <source>
        <dbReference type="Proteomes" id="UP000004935"/>
    </source>
</evidence>
<keyword evidence="7" id="KW-0436">Ligase</keyword>
<dbReference type="InterPro" id="IPR037171">
    <property type="entry name" value="NagB/RpiA_transferase-like"/>
</dbReference>
<evidence type="ECO:0000256" key="5">
    <source>
        <dbReference type="RuleBase" id="RU361279"/>
    </source>
</evidence>
<evidence type="ECO:0000256" key="4">
    <source>
        <dbReference type="PIRSR" id="PIRSR006806-1"/>
    </source>
</evidence>
<dbReference type="STRING" id="411490.ANACAC_02835"/>
<organism evidence="7 8">
    <name type="scientific">Anaerostipes caccae (strain DSM 14662 / CCUG 47493 / JCM 13470 / NCIMB 13811 / L1-92)</name>
    <dbReference type="NCBI Taxonomy" id="411490"/>
    <lineage>
        <taxon>Bacteria</taxon>
        <taxon>Bacillati</taxon>
        <taxon>Bacillota</taxon>
        <taxon>Clostridia</taxon>
        <taxon>Lachnospirales</taxon>
        <taxon>Lachnospiraceae</taxon>
        <taxon>Anaerostipes</taxon>
    </lineage>
</organism>
<dbReference type="NCBIfam" id="TIGR02727">
    <property type="entry name" value="MTHFS_bact"/>
    <property type="match status" value="1"/>
</dbReference>
<dbReference type="GO" id="GO:0035999">
    <property type="term" value="P:tetrahydrofolate interconversion"/>
    <property type="evidence" value="ECO:0007669"/>
    <property type="project" value="TreeGrafter"/>
</dbReference>
<comment type="similarity">
    <text evidence="1 5">Belongs to the 5-formyltetrahydrofolate cyclo-ligase family.</text>
</comment>
<feature type="binding site" evidence="4">
    <location>
        <position position="72"/>
    </location>
    <ligand>
        <name>substrate</name>
    </ligand>
</feature>
<dbReference type="HOGENOM" id="CLU_066245_2_2_9"/>
<dbReference type="PANTHER" id="PTHR23407">
    <property type="entry name" value="ATPASE INHIBITOR/5-FORMYLTETRAHYDROFOLATE CYCLO-LIGASE"/>
    <property type="match status" value="1"/>
</dbReference>
<dbReference type="EC" id="6.3.3.2" evidence="5"/>
<dbReference type="GO" id="GO:0009396">
    <property type="term" value="P:folic acid-containing compound biosynthetic process"/>
    <property type="evidence" value="ECO:0007669"/>
    <property type="project" value="TreeGrafter"/>
</dbReference>
<keyword evidence="8" id="KW-1185">Reference proteome</keyword>
<name>B0MH73_ANACD</name>
<dbReference type="Proteomes" id="UP000004935">
    <property type="component" value="Unassembled WGS sequence"/>
</dbReference>
<comment type="cofactor">
    <cofactor evidence="5">
        <name>Mg(2+)</name>
        <dbReference type="ChEBI" id="CHEBI:18420"/>
    </cofactor>
</comment>
<evidence type="ECO:0000256" key="2">
    <source>
        <dbReference type="ARBA" id="ARBA00022741"/>
    </source>
</evidence>
<dbReference type="GO" id="GO:0046872">
    <property type="term" value="F:metal ion binding"/>
    <property type="evidence" value="ECO:0007669"/>
    <property type="project" value="UniProtKB-KW"/>
</dbReference>
<reference evidence="7" key="1">
    <citation type="submission" date="2007-11" db="EMBL/GenBank/DDBJ databases">
        <authorList>
            <person name="Fulton L."/>
            <person name="Clifton S."/>
            <person name="Fulton B."/>
            <person name="Xu J."/>
            <person name="Minx P."/>
            <person name="Pepin K.H."/>
            <person name="Johnson M."/>
            <person name="Thiruvilangam P."/>
            <person name="Bhonagiri V."/>
            <person name="Nash W.E."/>
            <person name="Mardis E.R."/>
            <person name="Wilson R.K."/>
        </authorList>
    </citation>
    <scope>NUCLEOTIDE SEQUENCE [LARGE SCALE GENOMIC DNA]</scope>
    <source>
        <strain evidence="7">DSM 14662</strain>
    </source>
</reference>
<evidence type="ECO:0000256" key="1">
    <source>
        <dbReference type="ARBA" id="ARBA00010638"/>
    </source>
</evidence>
<dbReference type="InterPro" id="IPR024185">
    <property type="entry name" value="FTHF_cligase-like_sf"/>
</dbReference>
<keyword evidence="2 4" id="KW-0547">Nucleotide-binding</keyword>
<evidence type="ECO:0000256" key="3">
    <source>
        <dbReference type="ARBA" id="ARBA00022840"/>
    </source>
</evidence>
<reference evidence="7" key="2">
    <citation type="submission" date="2013-11" db="EMBL/GenBank/DDBJ databases">
        <title>Draft genome sequence of Anaerostipes caccae (DSM 14662).</title>
        <authorList>
            <person name="Sudarsanam P."/>
            <person name="Ley R."/>
            <person name="Guruge J."/>
            <person name="Turnbaugh P.J."/>
            <person name="Mahowald M."/>
            <person name="Liep D."/>
            <person name="Gordon J."/>
        </authorList>
    </citation>
    <scope>NUCLEOTIDE SEQUENCE</scope>
    <source>
        <strain evidence="7">DSM 14662</strain>
    </source>
</reference>
<feature type="binding site" evidence="4">
    <location>
        <begin position="21"/>
        <end position="25"/>
    </location>
    <ligand>
        <name>ATP</name>
        <dbReference type="ChEBI" id="CHEBI:30616"/>
    </ligand>
</feature>
<dbReference type="AlphaFoldDB" id="B0MH73"/>
<dbReference type="GO" id="GO:0005524">
    <property type="term" value="F:ATP binding"/>
    <property type="evidence" value="ECO:0007669"/>
    <property type="project" value="UniProtKB-KW"/>
</dbReference>
<gene>
    <name evidence="7" type="ORF">ANACAC_02835</name>
</gene>
<dbReference type="EMBL" id="ABAX03000024">
    <property type="protein sequence ID" value="EDR96212.1"/>
    <property type="molecule type" value="Genomic_DNA"/>
</dbReference>
<feature type="binding site" evidence="4">
    <location>
        <position position="67"/>
    </location>
    <ligand>
        <name>substrate</name>
    </ligand>
</feature>
<dbReference type="GO" id="GO:0030272">
    <property type="term" value="F:5-formyltetrahydrofolate cyclo-ligase activity"/>
    <property type="evidence" value="ECO:0007669"/>
    <property type="project" value="UniProtKB-EC"/>
</dbReference>
<dbReference type="PANTHER" id="PTHR23407:SF1">
    <property type="entry name" value="5-FORMYLTETRAHYDROFOLATE CYCLO-LIGASE"/>
    <property type="match status" value="1"/>
</dbReference>
<evidence type="ECO:0000256" key="6">
    <source>
        <dbReference type="SAM" id="Coils"/>
    </source>
</evidence>
<sequence length="196" mass="22841">MLFFLVRKYSESKGDKFMEDKKMVRQQIREKLKKLSTEYMQESDEKIQEIILELPEFKRAETVFCYISVGKEVSTEKILEECFRQGKTVGVPLCTEPGIMEVREIKGMEQLENGIYGLLEPKKDTLLIRKKEIQLGIIPCVSADLCGKRLGHGAGYYDRYLSDADFYKVLLCRRKLLWEKIPTDDYDVSMDLVITD</sequence>
<evidence type="ECO:0000313" key="7">
    <source>
        <dbReference type="EMBL" id="EDR96212.1"/>
    </source>
</evidence>
<dbReference type="Pfam" id="PF01812">
    <property type="entry name" value="5-FTHF_cyc-lig"/>
    <property type="match status" value="1"/>
</dbReference>
<keyword evidence="5" id="KW-0460">Magnesium</keyword>
<comment type="caution">
    <text evidence="7">The sequence shown here is derived from an EMBL/GenBank/DDBJ whole genome shotgun (WGS) entry which is preliminary data.</text>
</comment>
<feature type="binding site" evidence="4">
    <location>
        <begin position="149"/>
        <end position="157"/>
    </location>
    <ligand>
        <name>ATP</name>
        <dbReference type="ChEBI" id="CHEBI:30616"/>
    </ligand>
</feature>
<accession>B0MH73</accession>
<dbReference type="InterPro" id="IPR002698">
    <property type="entry name" value="FTHF_cligase"/>
</dbReference>
<dbReference type="PIRSF" id="PIRSF006806">
    <property type="entry name" value="FTHF_cligase"/>
    <property type="match status" value="1"/>
</dbReference>
<keyword evidence="3 4" id="KW-0067">ATP-binding</keyword>
<feature type="coiled-coil region" evidence="6">
    <location>
        <begin position="18"/>
        <end position="45"/>
    </location>
</feature>
<comment type="catalytic activity">
    <reaction evidence="5">
        <text>(6S)-5-formyl-5,6,7,8-tetrahydrofolate + ATP = (6R)-5,10-methenyltetrahydrofolate + ADP + phosphate</text>
        <dbReference type="Rhea" id="RHEA:10488"/>
        <dbReference type="ChEBI" id="CHEBI:30616"/>
        <dbReference type="ChEBI" id="CHEBI:43474"/>
        <dbReference type="ChEBI" id="CHEBI:57455"/>
        <dbReference type="ChEBI" id="CHEBI:57457"/>
        <dbReference type="ChEBI" id="CHEBI:456216"/>
        <dbReference type="EC" id="6.3.3.2"/>
    </reaction>
</comment>
<proteinExistence type="inferred from homology"/>
<protein>
    <recommendedName>
        <fullName evidence="5">5-formyltetrahydrofolate cyclo-ligase</fullName>
        <ecNumber evidence="5">6.3.3.2</ecNumber>
    </recommendedName>
</protein>
<keyword evidence="5" id="KW-0479">Metal-binding</keyword>
<dbReference type="SUPFAM" id="SSF100950">
    <property type="entry name" value="NagB/RpiA/CoA transferase-like"/>
    <property type="match status" value="1"/>
</dbReference>
<keyword evidence="6" id="KW-0175">Coiled coil</keyword>
<dbReference type="Gene3D" id="3.40.50.10420">
    <property type="entry name" value="NagB/RpiA/CoA transferase-like"/>
    <property type="match status" value="1"/>
</dbReference>
<dbReference type="eggNOG" id="COG0212">
    <property type="taxonomic scope" value="Bacteria"/>
</dbReference>